<dbReference type="EMBL" id="QGKY02002305">
    <property type="protein sequence ID" value="KAF2533319.1"/>
    <property type="molecule type" value="Genomic_DNA"/>
</dbReference>
<evidence type="ECO:0000256" key="2">
    <source>
        <dbReference type="ARBA" id="ARBA00023163"/>
    </source>
</evidence>
<evidence type="ECO:0000256" key="1">
    <source>
        <dbReference type="ARBA" id="ARBA00023015"/>
    </source>
</evidence>
<evidence type="ECO:0000313" key="4">
    <source>
        <dbReference type="EMBL" id="KAF2533319.1"/>
    </source>
</evidence>
<dbReference type="PROSITE" id="PS50985">
    <property type="entry name" value="GRAS"/>
    <property type="match status" value="1"/>
</dbReference>
<dbReference type="InterPro" id="IPR005202">
    <property type="entry name" value="TF_GRAS"/>
</dbReference>
<comment type="caution">
    <text evidence="3">Lacks conserved residue(s) required for the propagation of feature annotation.</text>
</comment>
<proteinExistence type="inferred from homology"/>
<dbReference type="Pfam" id="PF03514">
    <property type="entry name" value="GRAS"/>
    <property type="match status" value="1"/>
</dbReference>
<keyword evidence="2" id="KW-0804">Transcription</keyword>
<name>A0A8S9FJZ3_BRACR</name>
<evidence type="ECO:0000256" key="3">
    <source>
        <dbReference type="PROSITE-ProRule" id="PRU01191"/>
    </source>
</evidence>
<dbReference type="AlphaFoldDB" id="A0A8S9FJZ3"/>
<comment type="caution">
    <text evidence="4">The sequence shown here is derived from an EMBL/GenBank/DDBJ whole genome shotgun (WGS) entry which is preliminary data.</text>
</comment>
<gene>
    <name evidence="4" type="ORF">F2Q70_00031198</name>
</gene>
<protein>
    <submittedName>
        <fullName evidence="4">Uncharacterized protein</fullName>
    </submittedName>
</protein>
<reference evidence="4" key="1">
    <citation type="submission" date="2019-12" db="EMBL/GenBank/DDBJ databases">
        <title>Genome sequencing and annotation of Brassica cretica.</title>
        <authorList>
            <person name="Studholme D.J."/>
            <person name="Sarris P.F."/>
        </authorList>
    </citation>
    <scope>NUCLEOTIDE SEQUENCE</scope>
    <source>
        <strain evidence="4">PFS-102/07</strain>
        <tissue evidence="4">Leaf</tissue>
    </source>
</reference>
<comment type="similarity">
    <text evidence="3">Belongs to the GRAS family.</text>
</comment>
<organism evidence="4">
    <name type="scientific">Brassica cretica</name>
    <name type="common">Mustard</name>
    <dbReference type="NCBI Taxonomy" id="69181"/>
    <lineage>
        <taxon>Eukaryota</taxon>
        <taxon>Viridiplantae</taxon>
        <taxon>Streptophyta</taxon>
        <taxon>Embryophyta</taxon>
        <taxon>Tracheophyta</taxon>
        <taxon>Spermatophyta</taxon>
        <taxon>Magnoliopsida</taxon>
        <taxon>eudicotyledons</taxon>
        <taxon>Gunneridae</taxon>
        <taxon>Pentapetalae</taxon>
        <taxon>rosids</taxon>
        <taxon>malvids</taxon>
        <taxon>Brassicales</taxon>
        <taxon>Brassicaceae</taxon>
        <taxon>Brassiceae</taxon>
        <taxon>Brassica</taxon>
    </lineage>
</organism>
<sequence length="68" mass="7846">MEGKEQWRVLMENAGFQSVKLSNYAVSQAEILLWNYNYSSLYSIVESKPGFVSLAWNDLPLLTVSSWR</sequence>
<feature type="region of interest" description="SAW" evidence="3">
    <location>
        <begin position="1"/>
        <end position="68"/>
    </location>
</feature>
<accession>A0A8S9FJZ3</accession>
<keyword evidence="1" id="KW-0805">Transcription regulation</keyword>